<gene>
    <name evidence="4" type="ORF">P3T76_010043</name>
</gene>
<protein>
    <recommendedName>
        <fullName evidence="3">Calpain catalytic domain-containing protein</fullName>
    </recommendedName>
</protein>
<sequence>MQEIHEKVTVFVTQRDLQKRSTEKDGAYASTTALQYVAENAGFDVVTFRVDFSQSASIKLHRPDPVSGTLQRSTLEMAFECELQPFERRVLAYLVRKRRKRAFVRVQYAVTAVVTPSVDTIVQAQERTAKTIDQQLQHSNRTFLDVSKWKLLPCRPTAEVAQACAEINRHFQQFGIGFIDPTFPPQAKALYDPDASNQLSDADAAVYGLCRWEHVRTVVDSSWIFVAPKTDQTKVELASRVSFTSGLPAQDSFLCALSIVAPYCKLWLPRWFPTLNAASQVERVMVVPVALCDRGLRWQQFLVDLFLPSFPLGRGIMTARNMHGELYASLLHKAYAKLKGNYAAITSISTMNILRELTGSPWVCLYDRTAEQVQLQEVVEASLSHGQSEDKGGSSTLVVVTFGNIDDHHRAFQVTIPSGKGSVILHDSSGEYLLKVMKANAAAFDWDQEDPSALRVSWEQLSALDPVVWSLSLGCRYEKRMRQISLHEGGTVMMTVAISIPSFTNITFSPSYSTRCESEGPQMDLDVSIAAVEPDFSMVDINVDDSLGILHNHDGVVSKQMARTLSAGEYVVTISAKHPGRSESHPDVSKVEEAEPESESEKTRAELTPTSTDTNLQLVFDCLDREGNHELSESDIINFLQVYEHVTPSERGEAALLSFLQQRGNSLTPGTNERRLSLEDFREIYLTQTLQDCKGETYTSASVRTRFQELIWQDVLRLLTRSRCDVEAESARSAIDCRYLVEMACSFHSDVPLLSVVVLSDDANNI</sequence>
<evidence type="ECO:0000256" key="2">
    <source>
        <dbReference type="SAM" id="MobiDB-lite"/>
    </source>
</evidence>
<dbReference type="SUPFAM" id="SSF54001">
    <property type="entry name" value="Cysteine proteinases"/>
    <property type="match status" value="1"/>
</dbReference>
<dbReference type="GO" id="GO:0004198">
    <property type="term" value="F:calcium-dependent cysteine-type endopeptidase activity"/>
    <property type="evidence" value="ECO:0007669"/>
    <property type="project" value="InterPro"/>
</dbReference>
<dbReference type="Proteomes" id="UP001259832">
    <property type="component" value="Unassembled WGS sequence"/>
</dbReference>
<dbReference type="PANTHER" id="PTHR10183">
    <property type="entry name" value="CALPAIN"/>
    <property type="match status" value="1"/>
</dbReference>
<keyword evidence="5" id="KW-1185">Reference proteome</keyword>
<dbReference type="Pfam" id="PF00648">
    <property type="entry name" value="Peptidase_C2"/>
    <property type="match status" value="1"/>
</dbReference>
<name>A0AAD9LH93_9STRA</name>
<evidence type="ECO:0000313" key="4">
    <source>
        <dbReference type="EMBL" id="KAK1936608.1"/>
    </source>
</evidence>
<feature type="domain" description="Calpain catalytic" evidence="3">
    <location>
        <begin position="177"/>
        <end position="469"/>
    </location>
</feature>
<dbReference type="PANTHER" id="PTHR10183:SF423">
    <property type="entry name" value="LEUCINE-RICH REPEAT PROTEIN (LRRP)"/>
    <property type="match status" value="1"/>
</dbReference>
<dbReference type="InterPro" id="IPR038765">
    <property type="entry name" value="Papain-like_cys_pep_sf"/>
</dbReference>
<dbReference type="GO" id="GO:0006508">
    <property type="term" value="P:proteolysis"/>
    <property type="evidence" value="ECO:0007669"/>
    <property type="project" value="InterPro"/>
</dbReference>
<evidence type="ECO:0000256" key="1">
    <source>
        <dbReference type="PROSITE-ProRule" id="PRU00239"/>
    </source>
</evidence>
<feature type="compositionally biased region" description="Basic and acidic residues" evidence="2">
    <location>
        <begin position="580"/>
        <end position="605"/>
    </location>
</feature>
<dbReference type="InterPro" id="IPR022684">
    <property type="entry name" value="Calpain_cysteine_protease"/>
</dbReference>
<accession>A0AAD9LH93</accession>
<dbReference type="PROSITE" id="PS50203">
    <property type="entry name" value="CALPAIN_CAT"/>
    <property type="match status" value="1"/>
</dbReference>
<organism evidence="4 5">
    <name type="scientific">Phytophthora citrophthora</name>
    <dbReference type="NCBI Taxonomy" id="4793"/>
    <lineage>
        <taxon>Eukaryota</taxon>
        <taxon>Sar</taxon>
        <taxon>Stramenopiles</taxon>
        <taxon>Oomycota</taxon>
        <taxon>Peronosporomycetes</taxon>
        <taxon>Peronosporales</taxon>
        <taxon>Peronosporaceae</taxon>
        <taxon>Phytophthora</taxon>
    </lineage>
</organism>
<comment type="caution">
    <text evidence="1">Lacks conserved residue(s) required for the propagation of feature annotation.</text>
</comment>
<evidence type="ECO:0000259" key="3">
    <source>
        <dbReference type="PROSITE" id="PS50203"/>
    </source>
</evidence>
<dbReference type="AlphaFoldDB" id="A0AAD9LH93"/>
<dbReference type="InterPro" id="IPR001300">
    <property type="entry name" value="Peptidase_C2_calpain_cat"/>
</dbReference>
<evidence type="ECO:0000313" key="5">
    <source>
        <dbReference type="Proteomes" id="UP001259832"/>
    </source>
</evidence>
<comment type="caution">
    <text evidence="4">The sequence shown here is derived from an EMBL/GenBank/DDBJ whole genome shotgun (WGS) entry which is preliminary data.</text>
</comment>
<dbReference type="EMBL" id="JASMQC010000021">
    <property type="protein sequence ID" value="KAK1936608.1"/>
    <property type="molecule type" value="Genomic_DNA"/>
</dbReference>
<proteinExistence type="predicted"/>
<reference evidence="4" key="1">
    <citation type="submission" date="2023-08" db="EMBL/GenBank/DDBJ databases">
        <title>Reference Genome Resource for the Citrus Pathogen Phytophthora citrophthora.</title>
        <authorList>
            <person name="Moller H."/>
            <person name="Coetzee B."/>
            <person name="Rose L.J."/>
            <person name="Van Niekerk J.M."/>
        </authorList>
    </citation>
    <scope>NUCLEOTIDE SEQUENCE</scope>
    <source>
        <strain evidence="4">STE-U-9442</strain>
    </source>
</reference>
<feature type="region of interest" description="Disordered" evidence="2">
    <location>
        <begin position="576"/>
        <end position="610"/>
    </location>
</feature>